<dbReference type="GO" id="GO:0016887">
    <property type="term" value="F:ATP hydrolysis activity"/>
    <property type="evidence" value="ECO:0007669"/>
    <property type="project" value="InterPro"/>
</dbReference>
<keyword evidence="2" id="KW-1185">Reference proteome</keyword>
<evidence type="ECO:0000259" key="1">
    <source>
        <dbReference type="Pfam" id="PF07728"/>
    </source>
</evidence>
<dbReference type="SUPFAM" id="SSF52540">
    <property type="entry name" value="P-loop containing nucleoside triphosphate hydrolases"/>
    <property type="match status" value="1"/>
</dbReference>
<dbReference type="PANTHER" id="PTHR21610">
    <property type="entry name" value="VON WILLEBRAND FACTOR A DOMAIN-CONTAINING PROTEIN 8"/>
    <property type="match status" value="1"/>
</dbReference>
<dbReference type="WBParaSite" id="Hba_12799">
    <property type="protein sequence ID" value="Hba_12799"/>
    <property type="gene ID" value="Hba_12799"/>
</dbReference>
<dbReference type="InterPro" id="IPR027417">
    <property type="entry name" value="P-loop_NTPase"/>
</dbReference>
<feature type="domain" description="ATPase dynein-related AAA" evidence="1">
    <location>
        <begin position="432"/>
        <end position="545"/>
    </location>
</feature>
<proteinExistence type="predicted"/>
<dbReference type="GO" id="GO:0005524">
    <property type="term" value="F:ATP binding"/>
    <property type="evidence" value="ECO:0007669"/>
    <property type="project" value="InterPro"/>
</dbReference>
<protein>
    <submittedName>
        <fullName evidence="3">VWFA domain-containing protein</fullName>
    </submittedName>
</protein>
<dbReference type="Proteomes" id="UP000095283">
    <property type="component" value="Unplaced"/>
</dbReference>
<organism evidence="2 3">
    <name type="scientific">Heterorhabditis bacteriophora</name>
    <name type="common">Entomopathogenic nematode worm</name>
    <dbReference type="NCBI Taxonomy" id="37862"/>
    <lineage>
        <taxon>Eukaryota</taxon>
        <taxon>Metazoa</taxon>
        <taxon>Ecdysozoa</taxon>
        <taxon>Nematoda</taxon>
        <taxon>Chromadorea</taxon>
        <taxon>Rhabditida</taxon>
        <taxon>Rhabditina</taxon>
        <taxon>Rhabditomorpha</taxon>
        <taxon>Strongyloidea</taxon>
        <taxon>Heterorhabditidae</taxon>
        <taxon>Heterorhabditis</taxon>
    </lineage>
</organism>
<dbReference type="InterPro" id="IPR011704">
    <property type="entry name" value="ATPase_dyneun-rel_AAA"/>
</dbReference>
<dbReference type="GO" id="GO:0005737">
    <property type="term" value="C:cytoplasm"/>
    <property type="evidence" value="ECO:0007669"/>
    <property type="project" value="TreeGrafter"/>
</dbReference>
<evidence type="ECO:0000313" key="3">
    <source>
        <dbReference type="WBParaSite" id="Hba_12799"/>
    </source>
</evidence>
<dbReference type="PANTHER" id="PTHR21610:SF9">
    <property type="entry name" value="VON WILLEBRAND FACTOR A DOMAIN-CONTAINING PROTEIN 8"/>
    <property type="match status" value="1"/>
</dbReference>
<name>A0A1I7X5C3_HETBA</name>
<accession>A0A1I7X5C3</accession>
<evidence type="ECO:0000313" key="2">
    <source>
        <dbReference type="Proteomes" id="UP000095283"/>
    </source>
</evidence>
<dbReference type="Gene3D" id="3.40.50.300">
    <property type="entry name" value="P-loop containing nucleotide triphosphate hydrolases"/>
    <property type="match status" value="1"/>
</dbReference>
<dbReference type="Pfam" id="PF07728">
    <property type="entry name" value="AAA_5"/>
    <property type="match status" value="2"/>
</dbReference>
<feature type="domain" description="ATPase dynein-related AAA" evidence="1">
    <location>
        <begin position="180"/>
        <end position="338"/>
    </location>
</feature>
<dbReference type="AlphaFoldDB" id="A0A1I7X5C3"/>
<sequence length="561" mass="65019">MRYWKEPCSIVQRSTATLYSQQNYYKRLLTPHCQSVMHVPEHISVTGEPLIMSGFEKVVAERERMMEMMNVGSRSIFVWFESDKDSTFIILGRISSRLYRLEDEIERRRSREKVSLYYLCFHCFKGYQKIVKLGNVRVNINNTERLELVPARYLEAQKHHSQEILSHLKWLLQKDILKQDVFLLGVPGSMRSKLVLQYLVSNKVLNLLTFLRKFKIDIFLKELRNREYEYIAVTRDTTEADIKQRREIRGGTAFYTDLCAVRAALHGRVLVIDGVEKAERNVLPILNNLLENRSRFQCRNVKELEYETTLRNSQSIASSVVSNTVNNLISLIYAINSQNDMGFPRIPIDNIEQVMRIWDNCQSENMAMITGVRDVDNEERNIEISIDYGGEKLKINTSVEKCLIKDNKKFIRTQGQETLLTDLAIAHSQGDFALIGPKGSGKTIIIDELAKRLKFRTETMMLYQDMNSRELLQRRRMLENGDTVWEDSQLVAAAKRGSVCILDGAERVHWSALESLASLCHHRHLDLPGGGRLIGSEEFRNIMQKTGLDEEHLNSRFIFNL</sequence>
<dbReference type="InterPro" id="IPR039891">
    <property type="entry name" value="VWA8"/>
</dbReference>
<reference evidence="3" key="1">
    <citation type="submission" date="2016-11" db="UniProtKB">
        <authorList>
            <consortium name="WormBaseParasite"/>
        </authorList>
    </citation>
    <scope>IDENTIFICATION</scope>
</reference>